<name>A0A8S3AV60_9BILA</name>
<sequence length="80" mass="8849">DPFGYAVLTDKERSKIEQQLKQKQKEHNKFSTPTATLSSSTASSISVPSTSSATGSRHTEKQNNEKLSCLEMFLKSINKS</sequence>
<evidence type="ECO:0000313" key="2">
    <source>
        <dbReference type="EMBL" id="CAF4756133.1"/>
    </source>
</evidence>
<feature type="compositionally biased region" description="Basic and acidic residues" evidence="1">
    <location>
        <begin position="9"/>
        <end position="29"/>
    </location>
</feature>
<comment type="caution">
    <text evidence="2">The sequence shown here is derived from an EMBL/GenBank/DDBJ whole genome shotgun (WGS) entry which is preliminary data.</text>
</comment>
<gene>
    <name evidence="2" type="ORF">SMN809_LOCUS45346</name>
</gene>
<feature type="compositionally biased region" description="Low complexity" evidence="1">
    <location>
        <begin position="31"/>
        <end position="56"/>
    </location>
</feature>
<accession>A0A8S3AV60</accession>
<evidence type="ECO:0000256" key="1">
    <source>
        <dbReference type="SAM" id="MobiDB-lite"/>
    </source>
</evidence>
<proteinExistence type="predicted"/>
<dbReference type="AlphaFoldDB" id="A0A8S3AV60"/>
<reference evidence="2" key="1">
    <citation type="submission" date="2021-02" db="EMBL/GenBank/DDBJ databases">
        <authorList>
            <person name="Nowell W R."/>
        </authorList>
    </citation>
    <scope>NUCLEOTIDE SEQUENCE</scope>
</reference>
<protein>
    <submittedName>
        <fullName evidence="2">Uncharacterized protein</fullName>
    </submittedName>
</protein>
<dbReference type="EMBL" id="CAJOBI010138342">
    <property type="protein sequence ID" value="CAF4756133.1"/>
    <property type="molecule type" value="Genomic_DNA"/>
</dbReference>
<feature type="non-terminal residue" evidence="2">
    <location>
        <position position="80"/>
    </location>
</feature>
<feature type="non-terminal residue" evidence="2">
    <location>
        <position position="1"/>
    </location>
</feature>
<organism evidence="2 3">
    <name type="scientific">Rotaria magnacalcarata</name>
    <dbReference type="NCBI Taxonomy" id="392030"/>
    <lineage>
        <taxon>Eukaryota</taxon>
        <taxon>Metazoa</taxon>
        <taxon>Spiralia</taxon>
        <taxon>Gnathifera</taxon>
        <taxon>Rotifera</taxon>
        <taxon>Eurotatoria</taxon>
        <taxon>Bdelloidea</taxon>
        <taxon>Philodinida</taxon>
        <taxon>Philodinidae</taxon>
        <taxon>Rotaria</taxon>
    </lineage>
</organism>
<feature type="region of interest" description="Disordered" evidence="1">
    <location>
        <begin position="1"/>
        <end position="67"/>
    </location>
</feature>
<dbReference type="Proteomes" id="UP000676336">
    <property type="component" value="Unassembled WGS sequence"/>
</dbReference>
<evidence type="ECO:0000313" key="3">
    <source>
        <dbReference type="Proteomes" id="UP000676336"/>
    </source>
</evidence>